<dbReference type="PANTHER" id="PTHR43300:SF10">
    <property type="entry name" value="2,3,4,5-TETRAHYDROPYRIDINE-2,6-DICARBOXYLATE N-ACETYLTRANSFERASE"/>
    <property type="match status" value="1"/>
</dbReference>
<keyword evidence="3" id="KW-1185">Reference proteome</keyword>
<dbReference type="EMBL" id="CP030032">
    <property type="protein sequence ID" value="AWV89457.1"/>
    <property type="molecule type" value="Genomic_DNA"/>
</dbReference>
<organism evidence="2 3">
    <name type="scientific">Bradymonas sediminis</name>
    <dbReference type="NCBI Taxonomy" id="1548548"/>
    <lineage>
        <taxon>Bacteria</taxon>
        <taxon>Deltaproteobacteria</taxon>
        <taxon>Bradymonadales</taxon>
        <taxon>Bradymonadaceae</taxon>
        <taxon>Bradymonas</taxon>
    </lineage>
</organism>
<dbReference type="InterPro" id="IPR011004">
    <property type="entry name" value="Trimer_LpxA-like_sf"/>
</dbReference>
<dbReference type="CDD" id="cd03350">
    <property type="entry name" value="LbH_THP_succinylT"/>
    <property type="match status" value="1"/>
</dbReference>
<dbReference type="NCBIfam" id="NF008808">
    <property type="entry name" value="PRK11830.1"/>
    <property type="match status" value="1"/>
</dbReference>
<dbReference type="Gene3D" id="1.10.166.10">
    <property type="entry name" value="Tetrahydrodipicolinate-N-succinyltransferase, N-terminal domain"/>
    <property type="match status" value="1"/>
</dbReference>
<dbReference type="OrthoDB" id="9775362at2"/>
<dbReference type="GO" id="GO:0008666">
    <property type="term" value="F:2,3,4,5-tetrahydropyridine-2,6-dicarboxylate N-succinyltransferase activity"/>
    <property type="evidence" value="ECO:0007669"/>
    <property type="project" value="UniProtKB-EC"/>
</dbReference>
<comment type="similarity">
    <text evidence="1">Belongs to the transferase hexapeptide repeat family.</text>
</comment>
<accession>A0A2Z4FKF4</accession>
<protein>
    <submittedName>
        <fullName evidence="2">2,3,4,5-tetrahydropyridine-2,6-dicarboxylate N-succinyltransferase</fullName>
        <ecNumber evidence="2">2.3.1.117</ecNumber>
    </submittedName>
</protein>
<proteinExistence type="inferred from homology"/>
<dbReference type="RefSeq" id="WP_111334094.1">
    <property type="nucleotide sequence ID" value="NZ_CP030032.1"/>
</dbReference>
<dbReference type="PANTHER" id="PTHR43300">
    <property type="entry name" value="ACETYLTRANSFERASE"/>
    <property type="match status" value="1"/>
</dbReference>
<sequence>MSQVLFAEIDRLFELAPAELGPDAQGVFEELIAGLESGDLRAATPVDAGEDGLRWEVQPSVKRGILLGFRLGESELMAPAGPLGFRDKNTYPVQKLPMQARNIRVVPGGSAVRRGAYLGHNVTMMPPSYVNVGAYVGDGTMIDSHALVGSCAQIGQRVHLSAGAQIGGVLEPIGQAPVIVEDDVLVGGNTGLYEGVRVCKGAVIAAGCVVTAGTPVFDLVREKVYRSTASSPLVIPPGAVVVPGSRPASGDFAQRNGLQMAALMIVKYRDAKTDKSTALEDAFR</sequence>
<dbReference type="SUPFAM" id="SSF51161">
    <property type="entry name" value="Trimeric LpxA-like enzymes"/>
    <property type="match status" value="1"/>
</dbReference>
<dbReference type="Pfam" id="PF14805">
    <property type="entry name" value="THDPS_N_2"/>
    <property type="match status" value="1"/>
</dbReference>
<keyword evidence="2" id="KW-0012">Acyltransferase</keyword>
<dbReference type="InterPro" id="IPR023180">
    <property type="entry name" value="THP_succinylTrfase_dom1"/>
</dbReference>
<evidence type="ECO:0000313" key="2">
    <source>
        <dbReference type="EMBL" id="AWV89457.1"/>
    </source>
</evidence>
<reference evidence="2 3" key="1">
    <citation type="submission" date="2018-06" db="EMBL/GenBank/DDBJ databases">
        <title>Lujinxingia sediminis gen. nov. sp. nov., a new facultative anaerobic member of the class Deltaproteobacteria, and proposal of Lujinxingaceae fam. nov.</title>
        <authorList>
            <person name="Guo L.-Y."/>
            <person name="Li C.-M."/>
            <person name="Wang S."/>
            <person name="Du Z.-J."/>
        </authorList>
    </citation>
    <scope>NUCLEOTIDE SEQUENCE [LARGE SCALE GENOMIC DNA]</scope>
    <source>
        <strain evidence="2 3">FA350</strain>
    </source>
</reference>
<dbReference type="AlphaFoldDB" id="A0A2Z4FKF4"/>
<dbReference type="InterPro" id="IPR050179">
    <property type="entry name" value="Trans_hexapeptide_repeat"/>
</dbReference>
<dbReference type="Pfam" id="PF14602">
    <property type="entry name" value="Hexapep_2"/>
    <property type="match status" value="1"/>
</dbReference>
<dbReference type="Gene3D" id="2.160.10.10">
    <property type="entry name" value="Hexapeptide repeat proteins"/>
    <property type="match status" value="1"/>
</dbReference>
<dbReference type="EC" id="2.3.1.117" evidence="2"/>
<evidence type="ECO:0000256" key="1">
    <source>
        <dbReference type="ARBA" id="ARBA00007274"/>
    </source>
</evidence>
<name>A0A2Z4FKF4_9DELT</name>
<dbReference type="Proteomes" id="UP000249799">
    <property type="component" value="Chromosome"/>
</dbReference>
<gene>
    <name evidence="2" type="ORF">DN745_08940</name>
</gene>
<dbReference type="KEGG" id="bsed:DN745_08940"/>
<keyword evidence="2" id="KW-0808">Transferase</keyword>
<evidence type="ECO:0000313" key="3">
    <source>
        <dbReference type="Proteomes" id="UP000249799"/>
    </source>
</evidence>
<dbReference type="InterPro" id="IPR037133">
    <property type="entry name" value="THP_succinylTrfase_N_sf"/>
</dbReference>
<dbReference type="InterPro" id="IPR001451">
    <property type="entry name" value="Hexapep"/>
</dbReference>